<feature type="domain" description="Ketopantoate reductase N-terminal" evidence="5">
    <location>
        <begin position="7"/>
        <end position="155"/>
    </location>
</feature>
<comment type="catalytic activity">
    <reaction evidence="4">
        <text>(R)-pantoate + NADP(+) = 2-dehydropantoate + NADPH + H(+)</text>
        <dbReference type="Rhea" id="RHEA:16233"/>
        <dbReference type="ChEBI" id="CHEBI:11561"/>
        <dbReference type="ChEBI" id="CHEBI:15378"/>
        <dbReference type="ChEBI" id="CHEBI:15980"/>
        <dbReference type="ChEBI" id="CHEBI:57783"/>
        <dbReference type="ChEBI" id="CHEBI:58349"/>
        <dbReference type="EC" id="1.1.1.169"/>
    </reaction>
</comment>
<evidence type="ECO:0000313" key="8">
    <source>
        <dbReference type="Proteomes" id="UP000193467"/>
    </source>
</evidence>
<feature type="domain" description="Ketopantoate reductase C-terminal" evidence="6">
    <location>
        <begin position="190"/>
        <end position="314"/>
    </location>
</feature>
<dbReference type="SUPFAM" id="SSF48179">
    <property type="entry name" value="6-phosphogluconate dehydrogenase C-terminal domain-like"/>
    <property type="match status" value="1"/>
</dbReference>
<accession>A0A1Y2FEI7</accession>
<name>A0A1Y2FEI7_9BASI</name>
<sequence length="324" mass="35659">MSPSVFLFGMGAVGATHAYIFQLGGAEVTVAARSNAEVAEKKGLDFRSEKYGDSTVKFHKVVKTPSDPSLKGINYDFVVLTNKAIAMTPTASEQVEPVVGPNTTIVIIQNGVGNADQFRERFPNNIVLSAVTWVNAAQPETGVIVHKGNESMQIGVEWNDSLPKEPQQAQLEAFVALLKAGRSDYEIVPDIQQWRWKKTIWNAIWNTLTATTLCNTKEFLESSPAAEATAQALEDEMASIARALGHEIEEDYLRSLLERPDLRNGGIFSSMYGDAKAQRPMEVEVILAAPLRYAKNLGLKTPVLETCVAIVSAMDWRFQNGERR</sequence>
<comment type="caution">
    <text evidence="7">The sequence shown here is derived from an EMBL/GenBank/DDBJ whole genome shotgun (WGS) entry which is preliminary data.</text>
</comment>
<dbReference type="PANTHER" id="PTHR21708">
    <property type="entry name" value="PROBABLE 2-DEHYDROPANTOATE 2-REDUCTASE"/>
    <property type="match status" value="1"/>
</dbReference>
<dbReference type="SUPFAM" id="SSF51735">
    <property type="entry name" value="NAD(P)-binding Rossmann-fold domains"/>
    <property type="match status" value="1"/>
</dbReference>
<dbReference type="EC" id="1.1.1.169" evidence="4"/>
<dbReference type="GO" id="GO:0008677">
    <property type="term" value="F:2-dehydropantoate 2-reductase activity"/>
    <property type="evidence" value="ECO:0007669"/>
    <property type="project" value="UniProtKB-EC"/>
</dbReference>
<comment type="similarity">
    <text evidence="1 4">Belongs to the ketopantoate reductase family.</text>
</comment>
<protein>
    <recommendedName>
        <fullName evidence="4">2-dehydropantoate 2-reductase</fullName>
        <ecNumber evidence="4">1.1.1.169</ecNumber>
    </recommendedName>
    <alternativeName>
        <fullName evidence="4">Ketopantoate reductase</fullName>
    </alternativeName>
</protein>
<dbReference type="InterPro" id="IPR051402">
    <property type="entry name" value="KPR-Related"/>
</dbReference>
<dbReference type="InterPro" id="IPR013328">
    <property type="entry name" value="6PGD_dom2"/>
</dbReference>
<evidence type="ECO:0000256" key="3">
    <source>
        <dbReference type="ARBA" id="ARBA00023002"/>
    </source>
</evidence>
<dbReference type="STRING" id="106004.A0A1Y2FEI7"/>
<dbReference type="Pfam" id="PF02558">
    <property type="entry name" value="ApbA"/>
    <property type="match status" value="1"/>
</dbReference>
<dbReference type="GO" id="GO:0005737">
    <property type="term" value="C:cytoplasm"/>
    <property type="evidence" value="ECO:0007669"/>
    <property type="project" value="TreeGrafter"/>
</dbReference>
<evidence type="ECO:0000259" key="5">
    <source>
        <dbReference type="Pfam" id="PF02558"/>
    </source>
</evidence>
<evidence type="ECO:0000313" key="7">
    <source>
        <dbReference type="EMBL" id="ORY82360.1"/>
    </source>
</evidence>
<dbReference type="FunFam" id="1.10.1040.10:FF:000017">
    <property type="entry name" value="2-dehydropantoate 2-reductase"/>
    <property type="match status" value="1"/>
</dbReference>
<dbReference type="Gene3D" id="1.10.1040.10">
    <property type="entry name" value="N-(1-d-carboxylethyl)-l-norvaline Dehydrogenase, domain 2"/>
    <property type="match status" value="1"/>
</dbReference>
<dbReference type="InterPro" id="IPR013332">
    <property type="entry name" value="KPR_N"/>
</dbReference>
<evidence type="ECO:0000256" key="2">
    <source>
        <dbReference type="ARBA" id="ARBA00022857"/>
    </source>
</evidence>
<keyword evidence="8" id="KW-1185">Reference proteome</keyword>
<dbReference type="PANTHER" id="PTHR21708:SF30">
    <property type="entry name" value="2-DEHYDROPANTOATE 2-REDUCTASE-RELATED"/>
    <property type="match status" value="1"/>
</dbReference>
<keyword evidence="3 4" id="KW-0560">Oxidoreductase</keyword>
<dbReference type="NCBIfam" id="TIGR00745">
    <property type="entry name" value="apbA_panE"/>
    <property type="match status" value="1"/>
</dbReference>
<dbReference type="InParanoid" id="A0A1Y2FEI7"/>
<dbReference type="Proteomes" id="UP000193467">
    <property type="component" value="Unassembled WGS sequence"/>
</dbReference>
<dbReference type="InterPro" id="IPR008927">
    <property type="entry name" value="6-PGluconate_DH-like_C_sf"/>
</dbReference>
<dbReference type="Pfam" id="PF08546">
    <property type="entry name" value="ApbA_C"/>
    <property type="match status" value="1"/>
</dbReference>
<reference evidence="7 8" key="1">
    <citation type="submission" date="2016-07" db="EMBL/GenBank/DDBJ databases">
        <title>Pervasive Adenine N6-methylation of Active Genes in Fungi.</title>
        <authorList>
            <consortium name="DOE Joint Genome Institute"/>
            <person name="Mondo S.J."/>
            <person name="Dannebaum R.O."/>
            <person name="Kuo R.C."/>
            <person name="Labutti K."/>
            <person name="Haridas S."/>
            <person name="Kuo A."/>
            <person name="Salamov A."/>
            <person name="Ahrendt S.R."/>
            <person name="Lipzen A."/>
            <person name="Sullivan W."/>
            <person name="Andreopoulos W.B."/>
            <person name="Clum A."/>
            <person name="Lindquist E."/>
            <person name="Daum C."/>
            <person name="Ramamoorthy G.K."/>
            <person name="Gryganskyi A."/>
            <person name="Culley D."/>
            <person name="Magnuson J.K."/>
            <person name="James T.Y."/>
            <person name="O'Malley M.A."/>
            <person name="Stajich J.E."/>
            <person name="Spatafora J.W."/>
            <person name="Visel A."/>
            <person name="Grigoriev I.V."/>
        </authorList>
    </citation>
    <scope>NUCLEOTIDE SEQUENCE [LARGE SCALE GENOMIC DNA]</scope>
    <source>
        <strain evidence="7 8">62-1032</strain>
    </source>
</reference>
<organism evidence="7 8">
    <name type="scientific">Leucosporidium creatinivorum</name>
    <dbReference type="NCBI Taxonomy" id="106004"/>
    <lineage>
        <taxon>Eukaryota</taxon>
        <taxon>Fungi</taxon>
        <taxon>Dikarya</taxon>
        <taxon>Basidiomycota</taxon>
        <taxon>Pucciniomycotina</taxon>
        <taxon>Microbotryomycetes</taxon>
        <taxon>Leucosporidiales</taxon>
        <taxon>Leucosporidium</taxon>
    </lineage>
</organism>
<dbReference type="Gene3D" id="3.40.50.720">
    <property type="entry name" value="NAD(P)-binding Rossmann-like Domain"/>
    <property type="match status" value="1"/>
</dbReference>
<dbReference type="InterPro" id="IPR013752">
    <property type="entry name" value="KPA_reductase"/>
</dbReference>
<evidence type="ECO:0000259" key="6">
    <source>
        <dbReference type="Pfam" id="PF08546"/>
    </source>
</evidence>
<dbReference type="GO" id="GO:0015940">
    <property type="term" value="P:pantothenate biosynthetic process"/>
    <property type="evidence" value="ECO:0007669"/>
    <property type="project" value="InterPro"/>
</dbReference>
<evidence type="ECO:0000256" key="1">
    <source>
        <dbReference type="ARBA" id="ARBA00007870"/>
    </source>
</evidence>
<evidence type="ECO:0000256" key="4">
    <source>
        <dbReference type="RuleBase" id="RU362068"/>
    </source>
</evidence>
<dbReference type="InterPro" id="IPR036291">
    <property type="entry name" value="NAD(P)-bd_dom_sf"/>
</dbReference>
<dbReference type="OrthoDB" id="3609at2759"/>
<dbReference type="InterPro" id="IPR003710">
    <property type="entry name" value="ApbA"/>
</dbReference>
<dbReference type="EMBL" id="MCGR01000021">
    <property type="protein sequence ID" value="ORY82360.1"/>
    <property type="molecule type" value="Genomic_DNA"/>
</dbReference>
<comment type="function">
    <text evidence="4">Catalyzes the NADPH-dependent reduction of ketopantoate into pantoic acid.</text>
</comment>
<gene>
    <name evidence="7" type="ORF">BCR35DRAFT_324984</name>
</gene>
<keyword evidence="2 4" id="KW-0521">NADP</keyword>
<proteinExistence type="inferred from homology"/>
<dbReference type="AlphaFoldDB" id="A0A1Y2FEI7"/>